<feature type="chain" id="PRO_5013935344" evidence="1">
    <location>
        <begin position="23"/>
        <end position="378"/>
    </location>
</feature>
<dbReference type="RefSeq" id="WP_099386295.1">
    <property type="nucleotide sequence ID" value="NZ_JANSWH010000047.1"/>
</dbReference>
<evidence type="ECO:0000313" key="2">
    <source>
        <dbReference type="EMBL" id="PHU37413.1"/>
    </source>
</evidence>
<dbReference type="EMBL" id="PDYG01000056">
    <property type="protein sequence ID" value="PHU37413.1"/>
    <property type="molecule type" value="Genomic_DNA"/>
</dbReference>
<proteinExistence type="predicted"/>
<accession>A0A2G3E2T5</accession>
<evidence type="ECO:0000256" key="1">
    <source>
        <dbReference type="SAM" id="SignalP"/>
    </source>
</evidence>
<reference evidence="2 3" key="2">
    <citation type="submission" date="2017-10" db="EMBL/GenBank/DDBJ databases">
        <authorList>
            <person name="Banno H."/>
            <person name="Chua N.-H."/>
        </authorList>
    </citation>
    <scope>NUCLEOTIDE SEQUENCE [LARGE SCALE GENOMIC DNA]</scope>
    <source>
        <strain evidence="2 3">JK623</strain>
    </source>
</reference>
<sequence>MRNRIKKGIIIVSVASLLCACAKNIDESEKNTVSDVPTTEAESAIITPEYHQTILTDLRNCDLVFTDEYFSQNFEVSLYSLEELDVNQIEVSFDSDIKYEVTVFEQSPTESKNFGYALLCAYNGIGLSHFGDYSDKIPLDGFQELLEARNIPAFYHYDVNVHLNMLDESYADNLNYEITTMDVKYKNEHYSFDIGSIRFDFNERLHSHIGRLLAGEHSAFQKIGGLDYIPLTPTREGYFDSSVEECIVTDEEELTIDKISISGPGSVKLKEAEVSWDSDGTSMNVKYQEGESIVIPPHSTVSIHAIGEMEELTKQIGGYYAFTLDVGYRCKDTSGELNILIIAKAYTLTPYELYAYDVDHIDILNMYLNKFGYKEQYE</sequence>
<name>A0A2G3E2T5_9FIRM</name>
<dbReference type="PROSITE" id="PS51257">
    <property type="entry name" value="PROKAR_LIPOPROTEIN"/>
    <property type="match status" value="1"/>
</dbReference>
<feature type="signal peptide" evidence="1">
    <location>
        <begin position="1"/>
        <end position="22"/>
    </location>
</feature>
<dbReference type="Proteomes" id="UP000224563">
    <property type="component" value="Unassembled WGS sequence"/>
</dbReference>
<evidence type="ECO:0000313" key="3">
    <source>
        <dbReference type="Proteomes" id="UP000224563"/>
    </source>
</evidence>
<gene>
    <name evidence="2" type="ORF">CSX02_08075</name>
</gene>
<organism evidence="2 3">
    <name type="scientific">Agathobacter ruminis</name>
    <dbReference type="NCBI Taxonomy" id="1712665"/>
    <lineage>
        <taxon>Bacteria</taxon>
        <taxon>Bacillati</taxon>
        <taxon>Bacillota</taxon>
        <taxon>Clostridia</taxon>
        <taxon>Lachnospirales</taxon>
        <taxon>Lachnospiraceae</taxon>
        <taxon>Agathobacter</taxon>
    </lineage>
</organism>
<keyword evidence="1" id="KW-0732">Signal</keyword>
<protein>
    <submittedName>
        <fullName evidence="2">Uncharacterized protein</fullName>
    </submittedName>
</protein>
<reference evidence="2 3" key="1">
    <citation type="submission" date="2017-10" db="EMBL/GenBank/DDBJ databases">
        <title>Resolving the taxonomy of Roseburia spp., Eubacterium rectale and Agathobacter spp. through phylogenomic analysis.</title>
        <authorList>
            <person name="Sheridan P.O."/>
            <person name="Walker A.W."/>
            <person name="Duncan S.H."/>
            <person name="Scott K.P."/>
            <person name="Toole P.W.O."/>
            <person name="Luis P."/>
            <person name="Flint H.J."/>
        </authorList>
    </citation>
    <scope>NUCLEOTIDE SEQUENCE [LARGE SCALE GENOMIC DNA]</scope>
    <source>
        <strain evidence="2 3">JK623</strain>
    </source>
</reference>
<keyword evidence="3" id="KW-1185">Reference proteome</keyword>
<comment type="caution">
    <text evidence="2">The sequence shown here is derived from an EMBL/GenBank/DDBJ whole genome shotgun (WGS) entry which is preliminary data.</text>
</comment>
<dbReference type="AlphaFoldDB" id="A0A2G3E2T5"/>